<organism evidence="2 3">
    <name type="scientific">Mycena chlorophos</name>
    <name type="common">Agaric fungus</name>
    <name type="synonym">Agaricus chlorophos</name>
    <dbReference type="NCBI Taxonomy" id="658473"/>
    <lineage>
        <taxon>Eukaryota</taxon>
        <taxon>Fungi</taxon>
        <taxon>Dikarya</taxon>
        <taxon>Basidiomycota</taxon>
        <taxon>Agaricomycotina</taxon>
        <taxon>Agaricomycetes</taxon>
        <taxon>Agaricomycetidae</taxon>
        <taxon>Agaricales</taxon>
        <taxon>Marasmiineae</taxon>
        <taxon>Mycenaceae</taxon>
        <taxon>Mycena</taxon>
    </lineage>
</organism>
<feature type="region of interest" description="Disordered" evidence="1">
    <location>
        <begin position="38"/>
        <end position="82"/>
    </location>
</feature>
<dbReference type="EMBL" id="DF849355">
    <property type="protein sequence ID" value="GAT56879.1"/>
    <property type="molecule type" value="Genomic_DNA"/>
</dbReference>
<dbReference type="Proteomes" id="UP000815677">
    <property type="component" value="Unassembled WGS sequence"/>
</dbReference>
<evidence type="ECO:0000313" key="2">
    <source>
        <dbReference type="EMBL" id="GAT56879.1"/>
    </source>
</evidence>
<accession>A0ABQ0M0N8</accession>
<name>A0ABQ0M0N8_MYCCL</name>
<gene>
    <name evidence="2" type="ORF">MCHLO_13473</name>
</gene>
<evidence type="ECO:0000313" key="3">
    <source>
        <dbReference type="Proteomes" id="UP000815677"/>
    </source>
</evidence>
<sequence>MSPQPIFTIGTAGAANPSQSYSADTLTIKMRQQYHKQRSASRRRLMHSRTSSWTHGSHKAHTSTGMRRPRTASGIRPERGPDDRQRVVISYLDIEAAQYEAELIEELLREEDVEMGPVASAEDDLSASAASATQIHEIGNGLARLNLD</sequence>
<keyword evidence="3" id="KW-1185">Reference proteome</keyword>
<protein>
    <submittedName>
        <fullName evidence="2">Uncharacterized protein</fullName>
    </submittedName>
</protein>
<reference evidence="2" key="1">
    <citation type="submission" date="2014-09" db="EMBL/GenBank/DDBJ databases">
        <title>Genome sequence of the luminous mushroom Mycena chlorophos for searching fungal bioluminescence genes.</title>
        <authorList>
            <person name="Tanaka Y."/>
            <person name="Kasuga D."/>
            <person name="Oba Y."/>
            <person name="Hase S."/>
            <person name="Sato K."/>
            <person name="Oba Y."/>
            <person name="Sakakibara Y."/>
        </authorList>
    </citation>
    <scope>NUCLEOTIDE SEQUENCE</scope>
</reference>
<evidence type="ECO:0000256" key="1">
    <source>
        <dbReference type="SAM" id="MobiDB-lite"/>
    </source>
</evidence>
<feature type="compositionally biased region" description="Basic residues" evidence="1">
    <location>
        <begin position="38"/>
        <end position="47"/>
    </location>
</feature>
<proteinExistence type="predicted"/>